<evidence type="ECO:0000256" key="2">
    <source>
        <dbReference type="ARBA" id="ARBA00022679"/>
    </source>
</evidence>
<name>A0A1H9RRR6_9SPHI</name>
<sequence>MAKNNILSLFCFGKEIGRIGLDIDSNSSTFQYNPEFLSSGQYSRLFPYIFKKTQLPQRFSNYNNETFRGLPPMITDSLPDVFGNIIFKTWLESQHKDFKKITVLEQLTYVGNRGMGALEYRPNSPLPKDGTINIEEITAVLTKVLNQKNHISGDELSGEALLNIFKIGSSAGGVRPKILVSQHKQSGKIIPGDLEYSDDYDHYLIKLNIPEEGYHYNREVVEYSYYLTAVDLGITMMPSKLIEGKHFATLRYDRQQGIKKHVLTASGMTGWDFKSPNESSYENLFELALSLKLPPKQIDELFKRMVFNVVFFNIDDHLKNHSFIYNELEDNWDLAPAYDLTYALNPLLRATKVNRVLSVNGKRTEVTTDDILHIADQYTIKQPKKIIESVQNAIPRWEENARNLEIPGRIIGEMKKDFIIFPL</sequence>
<dbReference type="EMBL" id="FOGG01000015">
    <property type="protein sequence ID" value="SER75520.1"/>
    <property type="molecule type" value="Genomic_DNA"/>
</dbReference>
<dbReference type="InterPro" id="IPR052028">
    <property type="entry name" value="HipA_Ser/Thr_kinase"/>
</dbReference>
<dbReference type="PANTHER" id="PTHR37419:SF8">
    <property type="entry name" value="TOXIN YJJJ"/>
    <property type="match status" value="1"/>
</dbReference>
<dbReference type="AlphaFoldDB" id="A0A1H9RRR6"/>
<feature type="domain" description="HipA N-terminal subdomain 1" evidence="5">
    <location>
        <begin position="12"/>
        <end position="120"/>
    </location>
</feature>
<evidence type="ECO:0000259" key="5">
    <source>
        <dbReference type="Pfam" id="PF13657"/>
    </source>
</evidence>
<gene>
    <name evidence="6" type="ORF">SAMN04488023_115102</name>
</gene>
<dbReference type="PANTHER" id="PTHR37419">
    <property type="entry name" value="SERINE/THREONINE-PROTEIN KINASE TOXIN HIPA"/>
    <property type="match status" value="1"/>
</dbReference>
<feature type="domain" description="HipA-like C-terminal" evidence="4">
    <location>
        <begin position="169"/>
        <end position="395"/>
    </location>
</feature>
<organism evidence="6 7">
    <name type="scientific">Pedobacter rhizosphaerae</name>
    <dbReference type="NCBI Taxonomy" id="390241"/>
    <lineage>
        <taxon>Bacteria</taxon>
        <taxon>Pseudomonadati</taxon>
        <taxon>Bacteroidota</taxon>
        <taxon>Sphingobacteriia</taxon>
        <taxon>Sphingobacteriales</taxon>
        <taxon>Sphingobacteriaceae</taxon>
        <taxon>Pedobacter</taxon>
    </lineage>
</organism>
<accession>A0A1H9RRR6</accession>
<dbReference type="InterPro" id="IPR017508">
    <property type="entry name" value="HipA_N1"/>
</dbReference>
<dbReference type="Pfam" id="PF07804">
    <property type="entry name" value="HipA_C"/>
    <property type="match status" value="1"/>
</dbReference>
<evidence type="ECO:0000256" key="3">
    <source>
        <dbReference type="ARBA" id="ARBA00022777"/>
    </source>
</evidence>
<evidence type="ECO:0000313" key="6">
    <source>
        <dbReference type="EMBL" id="SER75520.1"/>
    </source>
</evidence>
<comment type="similarity">
    <text evidence="1">Belongs to the HipA Ser/Thr kinase family.</text>
</comment>
<evidence type="ECO:0000259" key="4">
    <source>
        <dbReference type="Pfam" id="PF07804"/>
    </source>
</evidence>
<proteinExistence type="inferred from homology"/>
<dbReference type="Proteomes" id="UP000199572">
    <property type="component" value="Unassembled WGS sequence"/>
</dbReference>
<keyword evidence="2" id="KW-0808">Transferase</keyword>
<dbReference type="OrthoDB" id="9805913at2"/>
<keyword evidence="7" id="KW-1185">Reference proteome</keyword>
<dbReference type="GO" id="GO:0005829">
    <property type="term" value="C:cytosol"/>
    <property type="evidence" value="ECO:0007669"/>
    <property type="project" value="TreeGrafter"/>
</dbReference>
<evidence type="ECO:0000256" key="1">
    <source>
        <dbReference type="ARBA" id="ARBA00010164"/>
    </source>
</evidence>
<reference evidence="6 7" key="1">
    <citation type="submission" date="2016-10" db="EMBL/GenBank/DDBJ databases">
        <authorList>
            <person name="de Groot N.N."/>
        </authorList>
    </citation>
    <scope>NUCLEOTIDE SEQUENCE [LARGE SCALE GENOMIC DNA]</scope>
    <source>
        <strain evidence="6 7">DSM 18610</strain>
    </source>
</reference>
<dbReference type="STRING" id="390241.SAMN04488023_115102"/>
<protein>
    <submittedName>
        <fullName evidence="6">Serine/threonine-protein kinase HipA</fullName>
    </submittedName>
</protein>
<dbReference type="Pfam" id="PF13657">
    <property type="entry name" value="Couple_hipA"/>
    <property type="match status" value="1"/>
</dbReference>
<dbReference type="RefSeq" id="WP_090885169.1">
    <property type="nucleotide sequence ID" value="NZ_FOGG01000015.1"/>
</dbReference>
<keyword evidence="3 6" id="KW-0418">Kinase</keyword>
<dbReference type="InterPro" id="IPR012893">
    <property type="entry name" value="HipA-like_C"/>
</dbReference>
<dbReference type="Gene3D" id="1.10.1070.20">
    <property type="match status" value="1"/>
</dbReference>
<dbReference type="GO" id="GO:0004674">
    <property type="term" value="F:protein serine/threonine kinase activity"/>
    <property type="evidence" value="ECO:0007669"/>
    <property type="project" value="TreeGrafter"/>
</dbReference>
<evidence type="ECO:0000313" key="7">
    <source>
        <dbReference type="Proteomes" id="UP000199572"/>
    </source>
</evidence>